<keyword evidence="1" id="KW-0812">Transmembrane</keyword>
<reference evidence="2" key="1">
    <citation type="submission" date="2020-05" db="EMBL/GenBank/DDBJ databases">
        <authorList>
            <person name="Chiriac C."/>
            <person name="Salcher M."/>
            <person name="Ghai R."/>
            <person name="Kavagutti S V."/>
        </authorList>
    </citation>
    <scope>NUCLEOTIDE SEQUENCE</scope>
</reference>
<evidence type="ECO:0000313" key="2">
    <source>
        <dbReference type="EMBL" id="CAB4827067.1"/>
    </source>
</evidence>
<gene>
    <name evidence="2" type="ORF">UFOPK3167_00687</name>
</gene>
<organism evidence="2">
    <name type="scientific">freshwater metagenome</name>
    <dbReference type="NCBI Taxonomy" id="449393"/>
    <lineage>
        <taxon>unclassified sequences</taxon>
        <taxon>metagenomes</taxon>
        <taxon>ecological metagenomes</taxon>
    </lineage>
</organism>
<protein>
    <submittedName>
        <fullName evidence="2">Unannotated protein</fullName>
    </submittedName>
</protein>
<name>A0A6J7A2D7_9ZZZZ</name>
<dbReference type="Pfam" id="PF09656">
    <property type="entry name" value="PGPGW"/>
    <property type="match status" value="1"/>
</dbReference>
<evidence type="ECO:0000256" key="1">
    <source>
        <dbReference type="SAM" id="Phobius"/>
    </source>
</evidence>
<dbReference type="AlphaFoldDB" id="A0A6J7A2D7"/>
<accession>A0A6J7A2D7</accession>
<proteinExistence type="predicted"/>
<feature type="transmembrane region" description="Helical" evidence="1">
    <location>
        <begin position="46"/>
        <end position="68"/>
    </location>
</feature>
<dbReference type="InterPro" id="IPR019099">
    <property type="entry name" value="Uncharacterised_PGPGW_TM"/>
</dbReference>
<keyword evidence="1" id="KW-0472">Membrane</keyword>
<keyword evidence="1" id="KW-1133">Transmembrane helix</keyword>
<dbReference type="EMBL" id="CAFABF010000026">
    <property type="protein sequence ID" value="CAB4827067.1"/>
    <property type="molecule type" value="Genomic_DNA"/>
</dbReference>
<feature type="transmembrane region" description="Helical" evidence="1">
    <location>
        <begin position="20"/>
        <end position="40"/>
    </location>
</feature>
<sequence length="85" mass="9349">MRKKVARGWALLPSGVRKTIALVIGSTLIIVGLLLIVLPGPFTMPLVIGGLVVLALEFTWAETLLIRVKHHGSKILPRTVFKRKK</sequence>